<dbReference type="EMBL" id="FR904363">
    <property type="protein sequence ID" value="CDQ60926.1"/>
    <property type="molecule type" value="Genomic_DNA"/>
</dbReference>
<dbReference type="Pfam" id="PF10176">
    <property type="entry name" value="NEDD4_Bsd2"/>
    <property type="match status" value="2"/>
</dbReference>
<evidence type="ECO:0000256" key="8">
    <source>
        <dbReference type="ARBA" id="ARBA00022759"/>
    </source>
</evidence>
<evidence type="ECO:0000256" key="3">
    <source>
        <dbReference type="ARBA" id="ARBA00010168"/>
    </source>
</evidence>
<evidence type="ECO:0000256" key="5">
    <source>
        <dbReference type="ARBA" id="ARBA00022692"/>
    </source>
</evidence>
<keyword evidence="8 15" id="KW-0255">Endonuclease</keyword>
<name>A0A060W1L8_ONCMY</name>
<sequence>MIEADRELSTMVQDIWDKDVNRLKPGTDYRISLQGKAGPVNADMNDEMSDDNDGAGYPLFSFVDERIFKKESFLAFISLLDNYESDTGEPEIVTPEEEAENHKFLDCMLRTPTMKIAHKYLVEKQLSPEGLPEFKMQLYRIWFELYARRGASKPDSSGFEHVFVGETRGGRTVIGFHNWIQLYLQEKLGHIDYKGYSVNANSPQPDENKHILALQFSWKNGIKPKGSIFVGVSPEFEFALYTLCFLVSPNERVKVFFSIYECIDSSPMQLPNEEEPEEALQVAADAPPPYSSIAEENAAYFDYKENGGFPNPPSYNVATTLPSYDEAERTKAEALVPLVAGRDEDFVARDDFEDADQLRIGNDGIFMLTFFMAFLFNWIGFFLSFCLTTSAAGRYGAISGFGLSLIKWILIVRFSTYFPGYFDGQYWLWWVFLVLGFLLFLRGFINYAKIRKMADSFSSLARTRVLFIY</sequence>
<evidence type="ECO:0000256" key="4">
    <source>
        <dbReference type="ARBA" id="ARBA00011245"/>
    </source>
</evidence>
<dbReference type="InterPro" id="IPR037227">
    <property type="entry name" value="EndoU-like"/>
</dbReference>
<dbReference type="STRING" id="8022.A0A060W1L8"/>
<dbReference type="InterPro" id="IPR039787">
    <property type="entry name" value="ENDOU"/>
</dbReference>
<evidence type="ECO:0000313" key="19">
    <source>
        <dbReference type="Proteomes" id="UP000193380"/>
    </source>
</evidence>
<evidence type="ECO:0000313" key="18">
    <source>
        <dbReference type="EMBL" id="CDQ60926.1"/>
    </source>
</evidence>
<evidence type="ECO:0000256" key="11">
    <source>
        <dbReference type="ARBA" id="ARBA00022989"/>
    </source>
</evidence>
<accession>A0A060W1L8</accession>
<reference evidence="18" key="2">
    <citation type="submission" date="2014-03" db="EMBL/GenBank/DDBJ databases">
        <authorList>
            <person name="Genoscope - CEA"/>
        </authorList>
    </citation>
    <scope>NUCLEOTIDE SEQUENCE</scope>
</reference>
<keyword evidence="6 15" id="KW-0540">Nuclease</keyword>
<dbReference type="GO" id="GO:0046872">
    <property type="term" value="F:metal ion binding"/>
    <property type="evidence" value="ECO:0007669"/>
    <property type="project" value="UniProtKB-UniRule"/>
</dbReference>
<dbReference type="GO" id="GO:0016020">
    <property type="term" value="C:membrane"/>
    <property type="evidence" value="ECO:0007669"/>
    <property type="project" value="UniProtKB-SubCell"/>
</dbReference>
<dbReference type="GO" id="GO:0007034">
    <property type="term" value="P:vacuolar transport"/>
    <property type="evidence" value="ECO:0007669"/>
    <property type="project" value="InterPro"/>
</dbReference>
<comment type="cofactor">
    <cofactor evidence="1 15">
        <name>Mn(2+)</name>
        <dbReference type="ChEBI" id="CHEBI:29035"/>
    </cofactor>
</comment>
<keyword evidence="10 15" id="KW-0694">RNA-binding</keyword>
<dbReference type="SUPFAM" id="SSF142877">
    <property type="entry name" value="EndoU-like"/>
    <property type="match status" value="1"/>
</dbReference>
<organism evidence="18 19">
    <name type="scientific">Oncorhynchus mykiss</name>
    <name type="common">Rainbow trout</name>
    <name type="synonym">Salmo gairdneri</name>
    <dbReference type="NCBI Taxonomy" id="8022"/>
    <lineage>
        <taxon>Eukaryota</taxon>
        <taxon>Metazoa</taxon>
        <taxon>Chordata</taxon>
        <taxon>Craniata</taxon>
        <taxon>Vertebrata</taxon>
        <taxon>Euteleostomi</taxon>
        <taxon>Actinopterygii</taxon>
        <taxon>Neopterygii</taxon>
        <taxon>Teleostei</taxon>
        <taxon>Protacanthopterygii</taxon>
        <taxon>Salmoniformes</taxon>
        <taxon>Salmonidae</taxon>
        <taxon>Salmoninae</taxon>
        <taxon>Oncorhynchus</taxon>
    </lineage>
</organism>
<protein>
    <recommendedName>
        <fullName evidence="15">Uridylate-specific endoribonuclease</fullName>
        <ecNumber evidence="15">4.6.1.-</ecNumber>
    </recommendedName>
</protein>
<evidence type="ECO:0000256" key="16">
    <source>
        <dbReference type="SAM" id="Phobius"/>
    </source>
</evidence>
<comment type="similarity">
    <text evidence="3 15">Belongs to the ENDOU family.</text>
</comment>
<dbReference type="PaxDb" id="8022-A0A060W1L8"/>
<keyword evidence="13 15" id="KW-0464">Manganese</keyword>
<evidence type="ECO:0000256" key="2">
    <source>
        <dbReference type="ARBA" id="ARBA00004141"/>
    </source>
</evidence>
<keyword evidence="9 15" id="KW-0378">Hydrolase</keyword>
<comment type="subunit">
    <text evidence="4 15">Monomer.</text>
</comment>
<feature type="domain" description="EndoU" evidence="17">
    <location>
        <begin position="4"/>
        <end position="292"/>
    </location>
</feature>
<dbReference type="InterPro" id="IPR019325">
    <property type="entry name" value="NEDD4/Bsd2"/>
</dbReference>
<dbReference type="Proteomes" id="UP000193380">
    <property type="component" value="Unassembled WGS sequence"/>
</dbReference>
<feature type="transmembrane region" description="Helical" evidence="16">
    <location>
        <begin position="365"/>
        <end position="388"/>
    </location>
</feature>
<dbReference type="GO" id="GO:0016829">
    <property type="term" value="F:lyase activity"/>
    <property type="evidence" value="ECO:0007669"/>
    <property type="project" value="UniProtKB-KW"/>
</dbReference>
<comment type="catalytic activity">
    <reaction evidence="15">
        <text>ribonucleotidyl-uridine-RNA = a 5'-end dephospho-uridine-RNA + a 3'-end 2',3'-cyclophospho-ribonucleotide-RNA</text>
        <dbReference type="Rhea" id="RHEA:67792"/>
        <dbReference type="Rhea" id="RHEA-COMP:10464"/>
        <dbReference type="Rhea" id="RHEA-COMP:17354"/>
        <dbReference type="Rhea" id="RHEA-COMP:17356"/>
        <dbReference type="ChEBI" id="CHEBI:83064"/>
        <dbReference type="ChEBI" id="CHEBI:173117"/>
        <dbReference type="ChEBI" id="CHEBI:173224"/>
    </reaction>
</comment>
<gene>
    <name evidence="18" type="ORF">GSONMT00082715001</name>
</gene>
<evidence type="ECO:0000256" key="1">
    <source>
        <dbReference type="ARBA" id="ARBA00001936"/>
    </source>
</evidence>
<evidence type="ECO:0000256" key="10">
    <source>
        <dbReference type="ARBA" id="ARBA00022884"/>
    </source>
</evidence>
<dbReference type="PANTHER" id="PTHR12439:SF32">
    <property type="entry name" value="URIDYLATE-SPECIFIC ENDORIBONUCLEASE B"/>
    <property type="match status" value="1"/>
</dbReference>
<keyword evidence="5 16" id="KW-0812">Transmembrane</keyword>
<feature type="transmembrane region" description="Helical" evidence="16">
    <location>
        <begin position="426"/>
        <end position="445"/>
    </location>
</feature>
<feature type="transmembrane region" description="Helical" evidence="16">
    <location>
        <begin position="395"/>
        <end position="414"/>
    </location>
</feature>
<keyword evidence="11 16" id="KW-1133">Transmembrane helix</keyword>
<dbReference type="GO" id="GO:0030001">
    <property type="term" value="P:metal ion transport"/>
    <property type="evidence" value="ECO:0007669"/>
    <property type="project" value="InterPro"/>
</dbReference>
<keyword evidence="7 15" id="KW-0479">Metal-binding</keyword>
<evidence type="ECO:0000256" key="7">
    <source>
        <dbReference type="ARBA" id="ARBA00022723"/>
    </source>
</evidence>
<dbReference type="GO" id="GO:0005737">
    <property type="term" value="C:cytoplasm"/>
    <property type="evidence" value="ECO:0007669"/>
    <property type="project" value="UniProtKB-ARBA"/>
</dbReference>
<dbReference type="InterPro" id="IPR018998">
    <property type="entry name" value="EndoU_C"/>
</dbReference>
<evidence type="ECO:0000256" key="6">
    <source>
        <dbReference type="ARBA" id="ARBA00022722"/>
    </source>
</evidence>
<dbReference type="CDD" id="cd21159">
    <property type="entry name" value="XendoU"/>
    <property type="match status" value="1"/>
</dbReference>
<proteinExistence type="inferred from homology"/>
<dbReference type="PROSITE" id="PS51959">
    <property type="entry name" value="ENDOU"/>
    <property type="match status" value="1"/>
</dbReference>
<evidence type="ECO:0000256" key="15">
    <source>
        <dbReference type="RuleBase" id="RU367085"/>
    </source>
</evidence>
<dbReference type="AlphaFoldDB" id="A0A060W1L8"/>
<reference evidence="18" key="1">
    <citation type="journal article" date="2014" name="Nat. Commun.">
        <title>The rainbow trout genome provides novel insights into evolution after whole-genome duplication in vertebrates.</title>
        <authorList>
            <person name="Berthelot C."/>
            <person name="Brunet F."/>
            <person name="Chalopin D."/>
            <person name="Juanchich A."/>
            <person name="Bernard M."/>
            <person name="Noel B."/>
            <person name="Bento P."/>
            <person name="Da Silva C."/>
            <person name="Labadie K."/>
            <person name="Alberti A."/>
            <person name="Aury J.M."/>
            <person name="Louis A."/>
            <person name="Dehais P."/>
            <person name="Bardou P."/>
            <person name="Montfort J."/>
            <person name="Klopp C."/>
            <person name="Cabau C."/>
            <person name="Gaspin C."/>
            <person name="Thorgaard G.H."/>
            <person name="Boussaha M."/>
            <person name="Quillet E."/>
            <person name="Guyomard R."/>
            <person name="Galiana D."/>
            <person name="Bobe J."/>
            <person name="Volff J.N."/>
            <person name="Genet C."/>
            <person name="Wincker P."/>
            <person name="Jaillon O."/>
            <person name="Roest Crollius H."/>
            <person name="Guiguen Y."/>
        </authorList>
    </citation>
    <scope>NUCLEOTIDE SEQUENCE [LARGE SCALE GENOMIC DNA]</scope>
</reference>
<dbReference type="GO" id="GO:0004521">
    <property type="term" value="F:RNA endonuclease activity"/>
    <property type="evidence" value="ECO:0007669"/>
    <property type="project" value="UniProtKB-UniRule"/>
</dbReference>
<dbReference type="GO" id="GO:0003723">
    <property type="term" value="F:RNA binding"/>
    <property type="evidence" value="ECO:0007669"/>
    <property type="project" value="UniProtKB-UniRule"/>
</dbReference>
<dbReference type="GO" id="GO:0016787">
    <property type="term" value="F:hydrolase activity"/>
    <property type="evidence" value="ECO:0007669"/>
    <property type="project" value="UniProtKB-KW"/>
</dbReference>
<evidence type="ECO:0000256" key="13">
    <source>
        <dbReference type="ARBA" id="ARBA00023211"/>
    </source>
</evidence>
<dbReference type="PANTHER" id="PTHR12439">
    <property type="entry name" value="PLACENTAL PROTEIN 11-RELATED"/>
    <property type="match status" value="1"/>
</dbReference>
<keyword evidence="14" id="KW-0456">Lyase</keyword>
<evidence type="ECO:0000256" key="9">
    <source>
        <dbReference type="ARBA" id="ARBA00022801"/>
    </source>
</evidence>
<dbReference type="CDD" id="cd22305">
    <property type="entry name" value="NDFIP1"/>
    <property type="match status" value="1"/>
</dbReference>
<comment type="subcellular location">
    <subcellularLocation>
        <location evidence="2">Membrane</location>
        <topology evidence="2">Multi-pass membrane protein</topology>
    </subcellularLocation>
</comment>
<keyword evidence="12 16" id="KW-0472">Membrane</keyword>
<evidence type="ECO:0000256" key="14">
    <source>
        <dbReference type="ARBA" id="ARBA00023239"/>
    </source>
</evidence>
<evidence type="ECO:0000256" key="12">
    <source>
        <dbReference type="ARBA" id="ARBA00023136"/>
    </source>
</evidence>
<evidence type="ECO:0000259" key="17">
    <source>
        <dbReference type="PROSITE" id="PS51959"/>
    </source>
</evidence>
<dbReference type="Pfam" id="PF09412">
    <property type="entry name" value="XendoU"/>
    <property type="match status" value="1"/>
</dbReference>
<dbReference type="EC" id="4.6.1.-" evidence="15"/>